<dbReference type="SUPFAM" id="SSF49265">
    <property type="entry name" value="Fibronectin type III"/>
    <property type="match status" value="1"/>
</dbReference>
<keyword evidence="4" id="KW-0812">Transmembrane</keyword>
<sequence length="369" mass="38311">MNGQHSGVSVPDHLAAVVRNAHALASRGDLRGAQVKLEQALDPAAATLGADHPEVLAGTRLLASLHRELGDLMHARRLLEEALAAGQFTLGEDSPALLPLSYDLATLADELGNRHEARRNFTTVLRHGPAALGPDHEYVQAASSYLGASPPGTAGPAAPPPPTELPVPRTDAPVPRAETPVPRAETPVPPPATGPFPPPSAPRPVPPLPAPEVAPSWPPRNTDEHRHSRLPMLVLVLVAAMALVGGGVAALLVLNAPDRREGGRPQPSPTADALRAPGDLKLRDDGTSVTLTWTDPTNGSVPFVIAGGRPESGYKTLGSAGSGETTYTINGLSTSATYCFLVAAVYSPQQTAPSSLTCTRRGPSASPRR</sequence>
<evidence type="ECO:0000256" key="3">
    <source>
        <dbReference type="SAM" id="MobiDB-lite"/>
    </source>
</evidence>
<dbReference type="Pfam" id="PF13424">
    <property type="entry name" value="TPR_12"/>
    <property type="match status" value="1"/>
</dbReference>
<gene>
    <name evidence="6" type="ORF">Pfl04_16370</name>
</gene>
<feature type="compositionally biased region" description="Pro residues" evidence="3">
    <location>
        <begin position="187"/>
        <end position="218"/>
    </location>
</feature>
<dbReference type="Proteomes" id="UP000653674">
    <property type="component" value="Unassembled WGS sequence"/>
</dbReference>
<dbReference type="CDD" id="cd00063">
    <property type="entry name" value="FN3"/>
    <property type="match status" value="1"/>
</dbReference>
<dbReference type="PROSITE" id="PS50853">
    <property type="entry name" value="FN3"/>
    <property type="match status" value="1"/>
</dbReference>
<dbReference type="InterPro" id="IPR013783">
    <property type="entry name" value="Ig-like_fold"/>
</dbReference>
<dbReference type="Gene3D" id="2.60.40.10">
    <property type="entry name" value="Immunoglobulins"/>
    <property type="match status" value="1"/>
</dbReference>
<dbReference type="SUPFAM" id="SSF48452">
    <property type="entry name" value="TPR-like"/>
    <property type="match status" value="1"/>
</dbReference>
<evidence type="ECO:0000256" key="4">
    <source>
        <dbReference type="SAM" id="Phobius"/>
    </source>
</evidence>
<keyword evidence="4" id="KW-0472">Membrane</keyword>
<dbReference type="GO" id="GO:0000272">
    <property type="term" value="P:polysaccharide catabolic process"/>
    <property type="evidence" value="ECO:0007669"/>
    <property type="project" value="UniProtKB-KW"/>
</dbReference>
<dbReference type="InterPro" id="IPR036116">
    <property type="entry name" value="FN3_sf"/>
</dbReference>
<dbReference type="InterPro" id="IPR011990">
    <property type="entry name" value="TPR-like_helical_dom_sf"/>
</dbReference>
<organism evidence="6 7">
    <name type="scientific">Planosporangium flavigriseum</name>
    <dbReference type="NCBI Taxonomy" id="373681"/>
    <lineage>
        <taxon>Bacteria</taxon>
        <taxon>Bacillati</taxon>
        <taxon>Actinomycetota</taxon>
        <taxon>Actinomycetes</taxon>
        <taxon>Micromonosporales</taxon>
        <taxon>Micromonosporaceae</taxon>
        <taxon>Planosporangium</taxon>
    </lineage>
</organism>
<feature type="domain" description="Fibronectin type-III" evidence="5">
    <location>
        <begin position="276"/>
        <end position="365"/>
    </location>
</feature>
<dbReference type="SMART" id="SM00060">
    <property type="entry name" value="FN3"/>
    <property type="match status" value="1"/>
</dbReference>
<name>A0A8J3PLV5_9ACTN</name>
<proteinExistence type="predicted"/>
<dbReference type="InterPro" id="IPR003961">
    <property type="entry name" value="FN3_dom"/>
</dbReference>
<feature type="transmembrane region" description="Helical" evidence="4">
    <location>
        <begin position="230"/>
        <end position="254"/>
    </location>
</feature>
<feature type="region of interest" description="Disordered" evidence="3">
    <location>
        <begin position="145"/>
        <end position="225"/>
    </location>
</feature>
<evidence type="ECO:0000256" key="2">
    <source>
        <dbReference type="ARBA" id="ARBA00023326"/>
    </source>
</evidence>
<keyword evidence="4" id="KW-1133">Transmembrane helix</keyword>
<keyword evidence="2" id="KW-0119">Carbohydrate metabolism</keyword>
<dbReference type="AlphaFoldDB" id="A0A8J3PLV5"/>
<feature type="region of interest" description="Disordered" evidence="3">
    <location>
        <begin position="260"/>
        <end position="283"/>
    </location>
</feature>
<evidence type="ECO:0000313" key="6">
    <source>
        <dbReference type="EMBL" id="GIG73233.1"/>
    </source>
</evidence>
<keyword evidence="1" id="KW-0378">Hydrolase</keyword>
<keyword evidence="2" id="KW-0624">Polysaccharide degradation</keyword>
<keyword evidence="1" id="KW-0326">Glycosidase</keyword>
<reference evidence="6" key="1">
    <citation type="submission" date="2021-01" db="EMBL/GenBank/DDBJ databases">
        <title>Whole genome shotgun sequence of Planosporangium flavigriseum NBRC 105377.</title>
        <authorList>
            <person name="Komaki H."/>
            <person name="Tamura T."/>
        </authorList>
    </citation>
    <scope>NUCLEOTIDE SEQUENCE</scope>
    <source>
        <strain evidence="6">NBRC 105377</strain>
    </source>
</reference>
<dbReference type="EMBL" id="BONU01000008">
    <property type="protein sequence ID" value="GIG73233.1"/>
    <property type="molecule type" value="Genomic_DNA"/>
</dbReference>
<keyword evidence="7" id="KW-1185">Reference proteome</keyword>
<evidence type="ECO:0000256" key="1">
    <source>
        <dbReference type="ARBA" id="ARBA00023295"/>
    </source>
</evidence>
<protein>
    <recommendedName>
        <fullName evidence="5">Fibronectin type-III domain-containing protein</fullName>
    </recommendedName>
</protein>
<evidence type="ECO:0000259" key="5">
    <source>
        <dbReference type="PROSITE" id="PS50853"/>
    </source>
</evidence>
<comment type="caution">
    <text evidence="6">The sequence shown here is derived from an EMBL/GenBank/DDBJ whole genome shotgun (WGS) entry which is preliminary data.</text>
</comment>
<dbReference type="GO" id="GO:0016798">
    <property type="term" value="F:hydrolase activity, acting on glycosyl bonds"/>
    <property type="evidence" value="ECO:0007669"/>
    <property type="project" value="UniProtKB-KW"/>
</dbReference>
<dbReference type="Gene3D" id="1.25.40.10">
    <property type="entry name" value="Tetratricopeptide repeat domain"/>
    <property type="match status" value="1"/>
</dbReference>
<accession>A0A8J3PLV5</accession>
<evidence type="ECO:0000313" key="7">
    <source>
        <dbReference type="Proteomes" id="UP000653674"/>
    </source>
</evidence>